<sequence length="202" mass="21044">MTITVTCGCQSVEPEPPAAAPRLSELDLHGYTCATVLPPYITRTARVAAALFGVSAVLPAGASIASVGVAVANPAIGDAFTESRLGVYVGGIPELVAKSDHKANLYTFGGWRWAPLNKTVTPADEDRVIWLVAQIPLFSSSQPDFAAAGGDASSLLNGSRYRSVIVKEAVELPPMFDGDAVPFTPRGDLIAMAATDYGVVQP</sequence>
<organism evidence="1 2">
    <name type="scientific">Nonomuraea turkmeniaca</name>
    <dbReference type="NCBI Taxonomy" id="103838"/>
    <lineage>
        <taxon>Bacteria</taxon>
        <taxon>Bacillati</taxon>
        <taxon>Actinomycetota</taxon>
        <taxon>Actinomycetes</taxon>
        <taxon>Streptosporangiales</taxon>
        <taxon>Streptosporangiaceae</taxon>
        <taxon>Nonomuraea</taxon>
    </lineage>
</organism>
<dbReference type="RefSeq" id="WP_138673043.1">
    <property type="nucleotide sequence ID" value="NZ_VCKY01000274.1"/>
</dbReference>
<dbReference type="EMBL" id="VCKY01000274">
    <property type="protein sequence ID" value="TMR08722.1"/>
    <property type="molecule type" value="Genomic_DNA"/>
</dbReference>
<accession>A0A5S4EYF7</accession>
<proteinExistence type="predicted"/>
<gene>
    <name evidence="1" type="ORF">ETD86_46600</name>
</gene>
<name>A0A5S4EYF7_9ACTN</name>
<reference evidence="1 2" key="1">
    <citation type="submission" date="2019-05" db="EMBL/GenBank/DDBJ databases">
        <title>Draft genome sequence of Nonomuraea turkmeniaca DSM 43926.</title>
        <authorList>
            <person name="Saricaoglu S."/>
            <person name="Isik K."/>
        </authorList>
    </citation>
    <scope>NUCLEOTIDE SEQUENCE [LARGE SCALE GENOMIC DNA]</scope>
    <source>
        <strain evidence="1 2">DSM 43926</strain>
    </source>
</reference>
<evidence type="ECO:0000313" key="1">
    <source>
        <dbReference type="EMBL" id="TMR08722.1"/>
    </source>
</evidence>
<protein>
    <submittedName>
        <fullName evidence="1">Uncharacterized protein</fullName>
    </submittedName>
</protein>
<dbReference type="Proteomes" id="UP000309128">
    <property type="component" value="Unassembled WGS sequence"/>
</dbReference>
<comment type="caution">
    <text evidence="1">The sequence shown here is derived from an EMBL/GenBank/DDBJ whole genome shotgun (WGS) entry which is preliminary data.</text>
</comment>
<dbReference type="AlphaFoldDB" id="A0A5S4EYF7"/>
<keyword evidence="2" id="KW-1185">Reference proteome</keyword>
<evidence type="ECO:0000313" key="2">
    <source>
        <dbReference type="Proteomes" id="UP000309128"/>
    </source>
</evidence>